<dbReference type="SMART" id="SM00829">
    <property type="entry name" value="PKS_ER"/>
    <property type="match status" value="1"/>
</dbReference>
<accession>A0AAD4Q6B3</accession>
<dbReference type="PROSITE" id="PS01162">
    <property type="entry name" value="QOR_ZETA_CRYSTAL"/>
    <property type="match status" value="1"/>
</dbReference>
<dbReference type="PANTHER" id="PTHR43677:SF4">
    <property type="entry name" value="QUINONE OXIDOREDUCTASE-LIKE PROTEIN 2"/>
    <property type="match status" value="1"/>
</dbReference>
<dbReference type="InterPro" id="IPR013154">
    <property type="entry name" value="ADH-like_N"/>
</dbReference>
<comment type="caution">
    <text evidence="2">The sequence shown here is derived from an EMBL/GenBank/DDBJ whole genome shotgun (WGS) entry which is preliminary data.</text>
</comment>
<keyword evidence="3" id="KW-1185">Reference proteome</keyword>
<dbReference type="GO" id="GO:0005739">
    <property type="term" value="C:mitochondrion"/>
    <property type="evidence" value="ECO:0007669"/>
    <property type="project" value="TreeGrafter"/>
</dbReference>
<dbReference type="InterPro" id="IPR013149">
    <property type="entry name" value="ADH-like_C"/>
</dbReference>
<proteinExistence type="predicted"/>
<dbReference type="Pfam" id="PF00107">
    <property type="entry name" value="ADH_zinc_N"/>
    <property type="match status" value="1"/>
</dbReference>
<dbReference type="InterPro" id="IPR051397">
    <property type="entry name" value="Zn-ADH-like_protein"/>
</dbReference>
<dbReference type="GO" id="GO:0016491">
    <property type="term" value="F:oxidoreductase activity"/>
    <property type="evidence" value="ECO:0007669"/>
    <property type="project" value="InterPro"/>
</dbReference>
<dbReference type="InterPro" id="IPR036291">
    <property type="entry name" value="NAD(P)-bd_dom_sf"/>
</dbReference>
<dbReference type="AlphaFoldDB" id="A0AAD4Q6B3"/>
<dbReference type="SUPFAM" id="SSF50129">
    <property type="entry name" value="GroES-like"/>
    <property type="match status" value="1"/>
</dbReference>
<feature type="domain" description="Enoyl reductase (ER)" evidence="1">
    <location>
        <begin position="11"/>
        <end position="342"/>
    </location>
</feature>
<dbReference type="GO" id="GO:0008270">
    <property type="term" value="F:zinc ion binding"/>
    <property type="evidence" value="ECO:0007669"/>
    <property type="project" value="InterPro"/>
</dbReference>
<organism evidence="2 3">
    <name type="scientific">Talaromyces proteolyticus</name>
    <dbReference type="NCBI Taxonomy" id="1131652"/>
    <lineage>
        <taxon>Eukaryota</taxon>
        <taxon>Fungi</taxon>
        <taxon>Dikarya</taxon>
        <taxon>Ascomycota</taxon>
        <taxon>Pezizomycotina</taxon>
        <taxon>Eurotiomycetes</taxon>
        <taxon>Eurotiomycetidae</taxon>
        <taxon>Eurotiales</taxon>
        <taxon>Trichocomaceae</taxon>
        <taxon>Talaromyces</taxon>
        <taxon>Talaromyces sect. Bacilispori</taxon>
    </lineage>
</organism>
<dbReference type="Proteomes" id="UP001201262">
    <property type="component" value="Unassembled WGS sequence"/>
</dbReference>
<dbReference type="Gene3D" id="3.40.50.720">
    <property type="entry name" value="NAD(P)-binding Rossmann-like Domain"/>
    <property type="match status" value="1"/>
</dbReference>
<reference evidence="2" key="1">
    <citation type="submission" date="2021-12" db="EMBL/GenBank/DDBJ databases">
        <title>Convergent genome expansion in fungi linked to evolution of root-endophyte symbiosis.</title>
        <authorList>
            <consortium name="DOE Joint Genome Institute"/>
            <person name="Ke Y.-H."/>
            <person name="Bonito G."/>
            <person name="Liao H.-L."/>
            <person name="Looney B."/>
            <person name="Rojas-Flechas A."/>
            <person name="Nash J."/>
            <person name="Hameed K."/>
            <person name="Schadt C."/>
            <person name="Martin F."/>
            <person name="Crous P.W."/>
            <person name="Miettinen O."/>
            <person name="Magnuson J.K."/>
            <person name="Labbe J."/>
            <person name="Jacobson D."/>
            <person name="Doktycz M.J."/>
            <person name="Veneault-Fourrey C."/>
            <person name="Kuo A."/>
            <person name="Mondo S."/>
            <person name="Calhoun S."/>
            <person name="Riley R."/>
            <person name="Ohm R."/>
            <person name="LaButti K."/>
            <person name="Andreopoulos B."/>
            <person name="Pangilinan J."/>
            <person name="Nolan M."/>
            <person name="Tritt A."/>
            <person name="Clum A."/>
            <person name="Lipzen A."/>
            <person name="Daum C."/>
            <person name="Barry K."/>
            <person name="Grigoriev I.V."/>
            <person name="Vilgalys R."/>
        </authorList>
    </citation>
    <scope>NUCLEOTIDE SEQUENCE</scope>
    <source>
        <strain evidence="2">PMI_201</strain>
    </source>
</reference>
<dbReference type="InterPro" id="IPR011032">
    <property type="entry name" value="GroES-like_sf"/>
</dbReference>
<evidence type="ECO:0000313" key="2">
    <source>
        <dbReference type="EMBL" id="KAH8705521.1"/>
    </source>
</evidence>
<sequence>MEAVQITNFVSSISEIQPSIIPRPRNPQRGEVLIRVHYAAVNYVDLLYAKGKHQNNRTLIQPPFTLGLEFSGVIVSLGIIDDQKEEHDNALKIGDHVFGSGIGAYAEFILVSKRAIRRVPQGWSLGDAATLAATATVAYGAISARAQAKKGEIALIHGAAGGIGAYACQIAKALGLRVIAGVRNKGDDDKMRFLTDLECVDGIVQTSQDGRWEDEVMNMTSGNGVDIVIDTVGLVRRSIRTLKPLGGRIVVVGFAGRDDKSIESIPMNAVLLRQAQLLGYRYGATDRINPEETRQIHDGLMSLIEKGLIKPVTYKRNYSGIHDITQALLDLESRETWGKIVVSITPDELKASL</sequence>
<protein>
    <submittedName>
        <fullName evidence="2">Quinone oxidoreductase</fullName>
    </submittedName>
</protein>
<dbReference type="PANTHER" id="PTHR43677">
    <property type="entry name" value="SHORT-CHAIN DEHYDROGENASE/REDUCTASE"/>
    <property type="match status" value="1"/>
</dbReference>
<dbReference type="EMBL" id="JAJTJA010000001">
    <property type="protein sequence ID" value="KAH8705521.1"/>
    <property type="molecule type" value="Genomic_DNA"/>
</dbReference>
<gene>
    <name evidence="2" type="ORF">BGW36DRAFT_403081</name>
</gene>
<dbReference type="GeneID" id="70249166"/>
<evidence type="ECO:0000259" key="1">
    <source>
        <dbReference type="SMART" id="SM00829"/>
    </source>
</evidence>
<dbReference type="SUPFAM" id="SSF51735">
    <property type="entry name" value="NAD(P)-binding Rossmann-fold domains"/>
    <property type="match status" value="1"/>
</dbReference>
<dbReference type="RefSeq" id="XP_046078142.1">
    <property type="nucleotide sequence ID" value="XM_046218879.1"/>
</dbReference>
<dbReference type="Gene3D" id="3.90.180.10">
    <property type="entry name" value="Medium-chain alcohol dehydrogenases, catalytic domain"/>
    <property type="match status" value="1"/>
</dbReference>
<dbReference type="InterPro" id="IPR020843">
    <property type="entry name" value="ER"/>
</dbReference>
<dbReference type="InterPro" id="IPR002364">
    <property type="entry name" value="Quin_OxRdtase/zeta-crystal_CS"/>
</dbReference>
<dbReference type="Pfam" id="PF08240">
    <property type="entry name" value="ADH_N"/>
    <property type="match status" value="1"/>
</dbReference>
<name>A0AAD4Q6B3_9EURO</name>
<evidence type="ECO:0000313" key="3">
    <source>
        <dbReference type="Proteomes" id="UP001201262"/>
    </source>
</evidence>